<dbReference type="Proteomes" id="UP000744980">
    <property type="component" value="Unassembled WGS sequence"/>
</dbReference>
<keyword evidence="5" id="KW-1185">Reference proteome</keyword>
<comment type="cofactor">
    <cofactor evidence="1">
        <name>heme</name>
        <dbReference type="ChEBI" id="CHEBI:30413"/>
    </cofactor>
</comment>
<dbReference type="Gene3D" id="1.10.630.10">
    <property type="entry name" value="Cytochrome P450"/>
    <property type="match status" value="1"/>
</dbReference>
<protein>
    <submittedName>
        <fullName evidence="4">Cytochrome P450</fullName>
    </submittedName>
</protein>
<keyword evidence="3" id="KW-0560">Oxidoreductase</keyword>
<reference evidence="4 5" key="1">
    <citation type="submission" date="2020-01" db="EMBL/GenBank/DDBJ databases">
        <title>Draft genome assembly of Ensifer adhaerens T173.</title>
        <authorList>
            <person name="Craig J.E."/>
            <person name="Stinchcombe J.R."/>
        </authorList>
    </citation>
    <scope>NUCLEOTIDE SEQUENCE [LARGE SCALE GENOMIC DNA]</scope>
    <source>
        <strain evidence="4 5">T173</strain>
    </source>
</reference>
<gene>
    <name evidence="4" type="ORF">GFB56_32125</name>
</gene>
<evidence type="ECO:0000256" key="1">
    <source>
        <dbReference type="ARBA" id="ARBA00001971"/>
    </source>
</evidence>
<dbReference type="SUPFAM" id="SSF48264">
    <property type="entry name" value="Cytochrome P450"/>
    <property type="match status" value="1"/>
</dbReference>
<keyword evidence="3" id="KW-0503">Monooxygenase</keyword>
<keyword evidence="3" id="KW-0479">Metal-binding</keyword>
<dbReference type="PANTHER" id="PTHR46696">
    <property type="entry name" value="P450, PUTATIVE (EUROFUNG)-RELATED"/>
    <property type="match status" value="1"/>
</dbReference>
<dbReference type="InterPro" id="IPR001128">
    <property type="entry name" value="Cyt_P450"/>
</dbReference>
<evidence type="ECO:0000313" key="5">
    <source>
        <dbReference type="Proteomes" id="UP000744980"/>
    </source>
</evidence>
<evidence type="ECO:0000256" key="3">
    <source>
        <dbReference type="RuleBase" id="RU000461"/>
    </source>
</evidence>
<organism evidence="4 5">
    <name type="scientific">Ensifer canadensis</name>
    <dbReference type="NCBI Taxonomy" id="555315"/>
    <lineage>
        <taxon>Bacteria</taxon>
        <taxon>Pseudomonadati</taxon>
        <taxon>Pseudomonadota</taxon>
        <taxon>Alphaproteobacteria</taxon>
        <taxon>Hyphomicrobiales</taxon>
        <taxon>Rhizobiaceae</taxon>
        <taxon>Sinorhizobium/Ensifer group</taxon>
        <taxon>Ensifer</taxon>
    </lineage>
</organism>
<comment type="similarity">
    <text evidence="2 3">Belongs to the cytochrome P450 family.</text>
</comment>
<dbReference type="PANTHER" id="PTHR46696:SF1">
    <property type="entry name" value="CYTOCHROME P450 YJIB-RELATED"/>
    <property type="match status" value="1"/>
</dbReference>
<dbReference type="GO" id="GO:0016705">
    <property type="term" value="F:oxidoreductase activity, acting on paired donors, with incorporation or reduction of molecular oxygen"/>
    <property type="evidence" value="ECO:0007669"/>
    <property type="project" value="InterPro"/>
</dbReference>
<dbReference type="GO" id="GO:0004497">
    <property type="term" value="F:monooxygenase activity"/>
    <property type="evidence" value="ECO:0007669"/>
    <property type="project" value="UniProtKB-KW"/>
</dbReference>
<comment type="caution">
    <text evidence="4">The sequence shown here is derived from an EMBL/GenBank/DDBJ whole genome shotgun (WGS) entry which is preliminary data.</text>
</comment>
<sequence length="403" mass="43643">MNTIILSPDEPAHVRAAPSHRDPSAYYSRLAQEQHFFHDEANGWWVAASAAAVKEVLTSRICLTRPLSEPIPEALLGGAAGQIFGRLVRLRDDDAGDKLRRAVASALRGVDLGQVAVVAHRRAMELDSDAQEMFSVDRTMTFMFALPVQVVAQLLGIPKASFGDVMAWLGDYGAAAAAAATGIPALTAELLARGHHGAQALFELVMKIRRDSQQCGPLLHALANEARRVGCDDETDVVVNAIGYLVQGYVAMASLIGSTLLALARQPALRTQVVADPTLVRPLIQEVLRCDPVTNSTFRFMARDGKIAGHMVRQGEMIIVLLAAANRDPALNPDPDRFDITRADRKFLEFGAGVHACPAEKFAPLLVEVAVAHLLRRGLPFEQLESSLTYAASGHVRTPLFKR</sequence>
<dbReference type="RefSeq" id="WP_203529754.1">
    <property type="nucleotide sequence ID" value="NZ_CP083371.1"/>
</dbReference>
<accession>A0AAW4FW78</accession>
<name>A0AAW4FW78_9HYPH</name>
<dbReference type="Pfam" id="PF00067">
    <property type="entry name" value="p450"/>
    <property type="match status" value="1"/>
</dbReference>
<dbReference type="EMBL" id="WXFA01000044">
    <property type="protein sequence ID" value="MBM3095372.1"/>
    <property type="molecule type" value="Genomic_DNA"/>
</dbReference>
<evidence type="ECO:0000256" key="2">
    <source>
        <dbReference type="ARBA" id="ARBA00010617"/>
    </source>
</evidence>
<dbReference type="InterPro" id="IPR036396">
    <property type="entry name" value="Cyt_P450_sf"/>
</dbReference>
<evidence type="ECO:0000313" key="4">
    <source>
        <dbReference type="EMBL" id="MBM3095372.1"/>
    </source>
</evidence>
<dbReference type="PROSITE" id="PS00086">
    <property type="entry name" value="CYTOCHROME_P450"/>
    <property type="match status" value="1"/>
</dbReference>
<dbReference type="GO" id="GO:0020037">
    <property type="term" value="F:heme binding"/>
    <property type="evidence" value="ECO:0007669"/>
    <property type="project" value="InterPro"/>
</dbReference>
<dbReference type="AlphaFoldDB" id="A0AAW4FW78"/>
<dbReference type="GO" id="GO:0005506">
    <property type="term" value="F:iron ion binding"/>
    <property type="evidence" value="ECO:0007669"/>
    <property type="project" value="InterPro"/>
</dbReference>
<dbReference type="InterPro" id="IPR017972">
    <property type="entry name" value="Cyt_P450_CS"/>
</dbReference>
<proteinExistence type="inferred from homology"/>
<keyword evidence="3" id="KW-0349">Heme</keyword>
<keyword evidence="3" id="KW-0408">Iron</keyword>
<dbReference type="CDD" id="cd11036">
    <property type="entry name" value="AknT-like"/>
    <property type="match status" value="1"/>
</dbReference>